<evidence type="ECO:0000313" key="19">
    <source>
        <dbReference type="Proteomes" id="UP000029413"/>
    </source>
</evidence>
<dbReference type="GO" id="GO:0006811">
    <property type="term" value="P:monoatomic ion transport"/>
    <property type="evidence" value="ECO:0007669"/>
    <property type="project" value="UniProtKB-KW"/>
</dbReference>
<evidence type="ECO:0000256" key="13">
    <source>
        <dbReference type="ARBA" id="ARBA00023237"/>
    </source>
</evidence>
<evidence type="ECO:0000256" key="14">
    <source>
        <dbReference type="ARBA" id="ARBA00023288"/>
    </source>
</evidence>
<keyword evidence="8" id="KW-0625">Polysaccharide transport</keyword>
<feature type="domain" description="Soluble ligand binding" evidence="16">
    <location>
        <begin position="184"/>
        <end position="225"/>
    </location>
</feature>
<name>A0AAN0VNR1_9BURK</name>
<evidence type="ECO:0000256" key="9">
    <source>
        <dbReference type="ARBA" id="ARBA00023065"/>
    </source>
</evidence>
<dbReference type="GO" id="GO:0009279">
    <property type="term" value="C:cell outer membrane"/>
    <property type="evidence" value="ECO:0007669"/>
    <property type="project" value="UniProtKB-SubCell"/>
</dbReference>
<keyword evidence="13" id="KW-0998">Cell outer membrane</keyword>
<dbReference type="GO" id="GO:0015288">
    <property type="term" value="F:porin activity"/>
    <property type="evidence" value="ECO:0007669"/>
    <property type="project" value="UniProtKB-KW"/>
</dbReference>
<protein>
    <submittedName>
        <fullName evidence="18">Polysaccharide biosynthesis/export family protein</fullName>
    </submittedName>
</protein>
<keyword evidence="10" id="KW-0626">Porin</keyword>
<keyword evidence="4" id="KW-1134">Transmembrane beta strand</keyword>
<organism evidence="18 19">
    <name type="scientific">Burkholderia cenocepacia</name>
    <dbReference type="NCBI Taxonomy" id="95486"/>
    <lineage>
        <taxon>Bacteria</taxon>
        <taxon>Pseudomonadati</taxon>
        <taxon>Pseudomonadota</taxon>
        <taxon>Betaproteobacteria</taxon>
        <taxon>Burkholderiales</taxon>
        <taxon>Burkholderiaceae</taxon>
        <taxon>Burkholderia</taxon>
        <taxon>Burkholderia cepacia complex</taxon>
    </lineage>
</organism>
<evidence type="ECO:0000256" key="1">
    <source>
        <dbReference type="ARBA" id="ARBA00004571"/>
    </source>
</evidence>
<evidence type="ECO:0000256" key="2">
    <source>
        <dbReference type="ARBA" id="ARBA00009450"/>
    </source>
</evidence>
<dbReference type="Pfam" id="PF10531">
    <property type="entry name" value="SLBB"/>
    <property type="match status" value="1"/>
</dbReference>
<proteinExistence type="inferred from homology"/>
<evidence type="ECO:0000256" key="10">
    <source>
        <dbReference type="ARBA" id="ARBA00023114"/>
    </source>
</evidence>
<dbReference type="KEGG" id="bcen:DM39_585"/>
<dbReference type="EMBL" id="CP007783">
    <property type="protein sequence ID" value="AIO34040.1"/>
    <property type="molecule type" value="Genomic_DNA"/>
</dbReference>
<dbReference type="Pfam" id="PF02563">
    <property type="entry name" value="Poly_export"/>
    <property type="match status" value="1"/>
</dbReference>
<dbReference type="Proteomes" id="UP000029413">
    <property type="component" value="Chromosome 1"/>
</dbReference>
<evidence type="ECO:0000313" key="18">
    <source>
        <dbReference type="EMBL" id="AIO34040.1"/>
    </source>
</evidence>
<keyword evidence="19" id="KW-1185">Reference proteome</keyword>
<accession>A0AAN0VNR1</accession>
<dbReference type="PANTHER" id="PTHR33619">
    <property type="entry name" value="POLYSACCHARIDE EXPORT PROTEIN GFCE-RELATED"/>
    <property type="match status" value="1"/>
</dbReference>
<dbReference type="InterPro" id="IPR049712">
    <property type="entry name" value="Poly_export"/>
</dbReference>
<dbReference type="AlphaFoldDB" id="A0AAN0VNR1"/>
<keyword evidence="3" id="KW-0813">Transport</keyword>
<keyword evidence="12" id="KW-0564">Palmitate</keyword>
<feature type="domain" description="SLBB" evidence="17">
    <location>
        <begin position="260"/>
        <end position="348"/>
    </location>
</feature>
<keyword evidence="7" id="KW-0732">Signal</keyword>
<evidence type="ECO:0000259" key="15">
    <source>
        <dbReference type="Pfam" id="PF02563"/>
    </source>
</evidence>
<evidence type="ECO:0000256" key="3">
    <source>
        <dbReference type="ARBA" id="ARBA00022448"/>
    </source>
</evidence>
<keyword evidence="5" id="KW-0762">Sugar transport</keyword>
<dbReference type="GO" id="GO:0015159">
    <property type="term" value="F:polysaccharide transmembrane transporter activity"/>
    <property type="evidence" value="ECO:0007669"/>
    <property type="project" value="InterPro"/>
</dbReference>
<feature type="domain" description="Polysaccharide export protein N-terminal" evidence="15">
    <location>
        <begin position="88"/>
        <end position="175"/>
    </location>
</feature>
<dbReference type="Gene3D" id="3.30.1950.10">
    <property type="entry name" value="wza like domain"/>
    <property type="match status" value="1"/>
</dbReference>
<reference evidence="18 19" key="1">
    <citation type="submission" date="2014-05" db="EMBL/GenBank/DDBJ databases">
        <authorList>
            <person name="Bishop-Lilly K.A."/>
            <person name="Broomall S.M."/>
            <person name="Chain P.S."/>
            <person name="Chertkov O."/>
            <person name="Coyne S.R."/>
            <person name="Daligault H.E."/>
            <person name="Davenport K.W."/>
            <person name="Erkkila T."/>
            <person name="Frey K.G."/>
            <person name="Gibbons H.S."/>
            <person name="Gu W."/>
            <person name="Jaissle J."/>
            <person name="Johnson S.L."/>
            <person name="Koroleva G.I."/>
            <person name="Ladner J.T."/>
            <person name="Lo C.-C."/>
            <person name="Minogue T.D."/>
            <person name="Munk C."/>
            <person name="Palacios G.F."/>
            <person name="Redden C.L."/>
            <person name="Rosenzweig C.N."/>
            <person name="Scholz M.B."/>
            <person name="Teshima H."/>
            <person name="Xu Y."/>
        </authorList>
    </citation>
    <scope>NUCLEOTIDE SEQUENCE [LARGE SCALE GENOMIC DNA]</scope>
    <source>
        <strain evidence="18 19">DDS 22E-1</strain>
    </source>
</reference>
<dbReference type="InterPro" id="IPR019554">
    <property type="entry name" value="Soluble_ligand-bd"/>
</dbReference>
<keyword evidence="6" id="KW-0812">Transmembrane</keyword>
<gene>
    <name evidence="18" type="ORF">DM39_585</name>
</gene>
<evidence type="ECO:0000256" key="7">
    <source>
        <dbReference type="ARBA" id="ARBA00022729"/>
    </source>
</evidence>
<keyword evidence="9" id="KW-0406">Ion transport</keyword>
<evidence type="ECO:0000256" key="5">
    <source>
        <dbReference type="ARBA" id="ARBA00022597"/>
    </source>
</evidence>
<evidence type="ECO:0000256" key="6">
    <source>
        <dbReference type="ARBA" id="ARBA00022692"/>
    </source>
</evidence>
<sequence length="376" mass="40156">MYKINRPASTAGTRIRYGCGALICGTFLFLAGCTALSGAGPRIGTLTSETSAQNPGYPYQLINISAANIGNYMRPSEGDLPKRIARPEGADIHLMPGDVLKVMISDDSGIDKTIFAPLAQGGTVFGQVRVDARGRISLPYLGTVGVRGATLDETENIIRRGLKGRASEPQVHVELVSDLSSSVLVAGAVKSPGRFSALQGPLTVLDAINQAGGPLLEPYLINVTIRTGKAVQVHNYQDLLSGGNVSIPPNSEIILERARKRFVAMGAVSKPGLHDFPSASPSLLEVLGSVEGLNERAANPSGVFVFRLAQSSEDGNPQAEVFRLDMREPVSMFLAKNFLIQPDDTIYVTNAPVYEMQKIIAPIVQVLVLGRTVEQY</sequence>
<keyword evidence="14" id="KW-0449">Lipoprotein</keyword>
<comment type="subcellular location">
    <subcellularLocation>
        <location evidence="1">Cell outer membrane</location>
        <topology evidence="1">Multi-pass membrane protein</topology>
    </subcellularLocation>
</comment>
<dbReference type="InterPro" id="IPR054765">
    <property type="entry name" value="SLBB_dom"/>
</dbReference>
<comment type="similarity">
    <text evidence="2">Belongs to the BexD/CtrA/VexA family.</text>
</comment>
<evidence type="ECO:0000256" key="4">
    <source>
        <dbReference type="ARBA" id="ARBA00022452"/>
    </source>
</evidence>
<dbReference type="Pfam" id="PF22461">
    <property type="entry name" value="SLBB_2"/>
    <property type="match status" value="1"/>
</dbReference>
<dbReference type="GO" id="GO:0046930">
    <property type="term" value="C:pore complex"/>
    <property type="evidence" value="ECO:0007669"/>
    <property type="project" value="UniProtKB-KW"/>
</dbReference>
<evidence type="ECO:0000256" key="8">
    <source>
        <dbReference type="ARBA" id="ARBA00023047"/>
    </source>
</evidence>
<dbReference type="InterPro" id="IPR003715">
    <property type="entry name" value="Poly_export_N"/>
</dbReference>
<dbReference type="PROSITE" id="PS51257">
    <property type="entry name" value="PROKAR_LIPOPROTEIN"/>
    <property type="match status" value="1"/>
</dbReference>
<evidence type="ECO:0000259" key="17">
    <source>
        <dbReference type="Pfam" id="PF22461"/>
    </source>
</evidence>
<evidence type="ECO:0000256" key="12">
    <source>
        <dbReference type="ARBA" id="ARBA00023139"/>
    </source>
</evidence>
<evidence type="ECO:0000259" key="16">
    <source>
        <dbReference type="Pfam" id="PF10531"/>
    </source>
</evidence>
<dbReference type="PANTHER" id="PTHR33619:SF3">
    <property type="entry name" value="POLYSACCHARIDE EXPORT PROTEIN GFCE-RELATED"/>
    <property type="match status" value="1"/>
</dbReference>
<keyword evidence="11" id="KW-0472">Membrane</keyword>
<evidence type="ECO:0000256" key="11">
    <source>
        <dbReference type="ARBA" id="ARBA00023136"/>
    </source>
</evidence>
<dbReference type="Gene3D" id="3.10.560.10">
    <property type="entry name" value="Outer membrane lipoprotein wza domain like"/>
    <property type="match status" value="2"/>
</dbReference>